<dbReference type="Proteomes" id="UP000319424">
    <property type="component" value="Unassembled WGS sequence"/>
</dbReference>
<dbReference type="InterPro" id="IPR009057">
    <property type="entry name" value="Homeodomain-like_sf"/>
</dbReference>
<reference evidence="1 2" key="1">
    <citation type="submission" date="2019-07" db="EMBL/GenBank/DDBJ databases">
        <title>Criibacterium bergeronii gen. nov., sp. nov. isolated from human clinical samples.</title>
        <authorList>
            <person name="Maheux A.F."/>
            <person name="Boudreau D.K."/>
            <person name="Berube E."/>
            <person name="Brodeur S."/>
            <person name="Bernard K.A."/>
            <person name="Abed J.Y."/>
            <person name="Ducrey E."/>
            <person name="Guay E.F."/>
            <person name="Raymond F."/>
            <person name="Corbeil J."/>
            <person name="Domingo M.-C."/>
            <person name="Roy P.H."/>
            <person name="Boissinot M."/>
            <person name="Tocheva E.I."/>
            <person name="Omar R.F."/>
        </authorList>
    </citation>
    <scope>NUCLEOTIDE SEQUENCE [LARGE SCALE GENOMIC DNA]</scope>
    <source>
        <strain evidence="1 2">CCRI-24246</strain>
    </source>
</reference>
<sequence>MRKIYEINEQEYKQVEEIRKANNNKTLDKKLRVITLRFQGYKNVEIAEIIEYTPNYVATLLRRFKEKGLEEYCKNNYKGANHRLRSSQYFGHIFGIFFLKNIKN</sequence>
<evidence type="ECO:0000313" key="1">
    <source>
        <dbReference type="EMBL" id="TRW22093.1"/>
    </source>
</evidence>
<name>A0A552UV25_9FIRM</name>
<accession>A0A552UV25</accession>
<proteinExistence type="predicted"/>
<dbReference type="SUPFAM" id="SSF46689">
    <property type="entry name" value="Homeodomain-like"/>
    <property type="match status" value="1"/>
</dbReference>
<dbReference type="AlphaFoldDB" id="A0A552UV25"/>
<dbReference type="RefSeq" id="WP_144398946.1">
    <property type="nucleotide sequence ID" value="NZ_VJXW01000036.1"/>
</dbReference>
<organism evidence="1 2">
    <name type="scientific">Criibacterium bergeronii</name>
    <dbReference type="NCBI Taxonomy" id="1871336"/>
    <lineage>
        <taxon>Bacteria</taxon>
        <taxon>Bacillati</taxon>
        <taxon>Bacillota</taxon>
        <taxon>Clostridia</taxon>
        <taxon>Peptostreptococcales</taxon>
        <taxon>Filifactoraceae</taxon>
        <taxon>Criibacterium</taxon>
    </lineage>
</organism>
<protein>
    <submittedName>
        <fullName evidence="1">Uncharacterized protein</fullName>
    </submittedName>
</protein>
<dbReference type="OrthoDB" id="9784984at2"/>
<dbReference type="EMBL" id="VJXW01000036">
    <property type="protein sequence ID" value="TRW22093.1"/>
    <property type="molecule type" value="Genomic_DNA"/>
</dbReference>
<evidence type="ECO:0000313" key="2">
    <source>
        <dbReference type="Proteomes" id="UP000319424"/>
    </source>
</evidence>
<comment type="caution">
    <text evidence="1">The sequence shown here is derived from an EMBL/GenBank/DDBJ whole genome shotgun (WGS) entry which is preliminary data.</text>
</comment>
<gene>
    <name evidence="1" type="ORF">FL857_11775</name>
</gene>